<keyword evidence="2" id="KW-1185">Reference proteome</keyword>
<dbReference type="AlphaFoldDB" id="A0A1H3DC61"/>
<dbReference type="STRING" id="1058.SAMN05421783_14616"/>
<dbReference type="OrthoDB" id="5773110at2"/>
<accession>A0A1H3DC61</accession>
<proteinExistence type="predicted"/>
<dbReference type="GO" id="GO:0006355">
    <property type="term" value="P:regulation of DNA-templated transcription"/>
    <property type="evidence" value="ECO:0007669"/>
    <property type="project" value="InterPro"/>
</dbReference>
<reference evidence="2" key="1">
    <citation type="submission" date="2016-10" db="EMBL/GenBank/DDBJ databases">
        <authorList>
            <person name="Varghese N."/>
            <person name="Submissions S."/>
        </authorList>
    </citation>
    <scope>NUCLEOTIDE SEQUENCE [LARGE SCALE GENOMIC DNA]</scope>
    <source>
        <strain evidence="2">DSM 217</strain>
    </source>
</reference>
<evidence type="ECO:0000313" key="2">
    <source>
        <dbReference type="Proteomes" id="UP000198816"/>
    </source>
</evidence>
<sequence>MTEQIALRFPEGTRDRIKALARDGESMTALVLRALAAMEGQCDRQHHDDAGRDQGELDTLSVRLAALERRIAALERFGSTSKPDSSEPGAVAGYPVEARDMALGMQARGCTPAEIRVALEKAVGRSPGPKHLATALRRWSGQASVPADS</sequence>
<dbReference type="InterPro" id="IPR013321">
    <property type="entry name" value="Arc_rbn_hlx_hlx"/>
</dbReference>
<protein>
    <submittedName>
        <fullName evidence="1">Uncharacterized protein</fullName>
    </submittedName>
</protein>
<evidence type="ECO:0000313" key="1">
    <source>
        <dbReference type="EMBL" id="SDX64102.1"/>
    </source>
</evidence>
<dbReference type="EMBL" id="FNNZ01000046">
    <property type="protein sequence ID" value="SDX64102.1"/>
    <property type="molecule type" value="Genomic_DNA"/>
</dbReference>
<gene>
    <name evidence="1" type="ORF">SAMN05421783_14616</name>
</gene>
<dbReference type="RefSeq" id="WP_093038376.1">
    <property type="nucleotide sequence ID" value="NZ_FNNZ01000046.1"/>
</dbReference>
<dbReference type="Gene3D" id="1.10.1220.10">
    <property type="entry name" value="Met repressor-like"/>
    <property type="match status" value="1"/>
</dbReference>
<dbReference type="Proteomes" id="UP000198816">
    <property type="component" value="Unassembled WGS sequence"/>
</dbReference>
<organism evidence="1 2">
    <name type="scientific">Thiocapsa roseopersicina</name>
    <dbReference type="NCBI Taxonomy" id="1058"/>
    <lineage>
        <taxon>Bacteria</taxon>
        <taxon>Pseudomonadati</taxon>
        <taxon>Pseudomonadota</taxon>
        <taxon>Gammaproteobacteria</taxon>
        <taxon>Chromatiales</taxon>
        <taxon>Chromatiaceae</taxon>
        <taxon>Thiocapsa</taxon>
    </lineage>
</organism>
<name>A0A1H3DC61_THIRO</name>